<dbReference type="InterPro" id="IPR017549">
    <property type="entry name" value="APMV_L690"/>
</dbReference>
<name>A0A0K8QPV5_9GAMM</name>
<dbReference type="EMBL" id="DF970228">
    <property type="protein sequence ID" value="GAP66711.1"/>
    <property type="molecule type" value="Genomic_DNA"/>
</dbReference>
<dbReference type="Proteomes" id="UP000253740">
    <property type="component" value="Unassembled WGS sequence"/>
</dbReference>
<sequence>MALVLLAAPAAQAAGGFYRQHNLVSDGFVAADHADGNLVNAWGLAFNPFGFAWVADNETGLATLYDGAGNPQSLVVHIPTPTDAGGGNPTGIVFNGSSGFVVGNGAASGPSRFLFATEDGVIAGWAPNVDATHAIRAGGDFAHGAVYKGLALSSGGNGQLLYATDFFNAKVDVFDSAFHRVALAPGAFTDPGIPHGFAPFGIQAINGDIYVSYAKQGPGKVDEEDGPGLGFVDAYDPNGKLLRRVATRGLLDAPWGMTVAPAGFGPFGGRLLIGNFGDGLIHAYDLATDFPVGTLRGADGRPIRIDGLWGLAFGSGFNGQPVDTLFFAAGPDDEAHGLYGRLDFVPVRHGSDHD</sequence>
<evidence type="ECO:0000313" key="3">
    <source>
        <dbReference type="Proteomes" id="UP000253740"/>
    </source>
</evidence>
<dbReference type="InterPro" id="IPR011042">
    <property type="entry name" value="6-blade_b-propeller_TolB-like"/>
</dbReference>
<dbReference type="AlphaFoldDB" id="A0A0K8QPV5"/>
<organism evidence="2">
    <name type="scientific">Mizugakiibacter sediminis</name>
    <dbReference type="NCBI Taxonomy" id="1475481"/>
    <lineage>
        <taxon>Bacteria</taxon>
        <taxon>Pseudomonadati</taxon>
        <taxon>Pseudomonadota</taxon>
        <taxon>Gammaproteobacteria</taxon>
        <taxon>Lysobacterales</taxon>
        <taxon>Rhodanobacteraceae</taxon>
        <taxon>Mizugakiibacter</taxon>
    </lineage>
</organism>
<dbReference type="STRING" id="1475481.GCA_000953855_02068"/>
<dbReference type="EMBL" id="DF952445">
    <property type="protein sequence ID" value="GAN45946.1"/>
    <property type="molecule type" value="Genomic_DNA"/>
</dbReference>
<reference evidence="2" key="2">
    <citation type="submission" date="2015-08" db="EMBL/GenBank/DDBJ databases">
        <title>Complete DNA Sequence of Pseudomonas syringae pv. actinidiae, the Causal Agent of Kiwifruit Canker Disease.</title>
        <authorList>
            <person name="Rikkerink E.H.A."/>
            <person name="Fineran P.C."/>
        </authorList>
    </citation>
    <scope>NUCLEOTIDE SEQUENCE</scope>
    <source>
        <strain evidence="2">SkMP5</strain>
    </source>
</reference>
<keyword evidence="3" id="KW-1185">Reference proteome</keyword>
<evidence type="ECO:0008006" key="4">
    <source>
        <dbReference type="Google" id="ProtNLM"/>
    </source>
</evidence>
<reference evidence="1" key="1">
    <citation type="submission" date="2015-03" db="EMBL/GenBank/DDBJ databases">
        <title>Draft genome sequence of Mizugakiibacter sediminis skMP5.</title>
        <authorList>
            <person name="Watanabe T."/>
            <person name="Kojima H."/>
            <person name="Fukui M."/>
        </authorList>
    </citation>
    <scope>NUCLEOTIDE SEQUENCE</scope>
    <source>
        <strain evidence="1">SkMP5</strain>
    </source>
</reference>
<gene>
    <name evidence="1" type="ORF">MBSD_2543</name>
    <name evidence="2" type="ORF">MBSD_n2026</name>
</gene>
<evidence type="ECO:0000313" key="1">
    <source>
        <dbReference type="EMBL" id="GAN45946.1"/>
    </source>
</evidence>
<dbReference type="SUPFAM" id="SSF75011">
    <property type="entry name" value="3-carboxy-cis,cis-mucoante lactonizing enzyme"/>
    <property type="match status" value="1"/>
</dbReference>
<dbReference type="Gene3D" id="2.120.10.30">
    <property type="entry name" value="TolB, C-terminal domain"/>
    <property type="match status" value="1"/>
</dbReference>
<proteinExistence type="predicted"/>
<dbReference type="NCBIfam" id="TIGR03118">
    <property type="entry name" value="PEPCTERM_chp_1"/>
    <property type="match status" value="1"/>
</dbReference>
<evidence type="ECO:0000313" key="2">
    <source>
        <dbReference type="EMBL" id="GAP66711.1"/>
    </source>
</evidence>
<dbReference type="HOGENOM" id="CLU_040905_0_0_6"/>
<accession>A0A0K8QPV5</accession>
<protein>
    <recommendedName>
        <fullName evidence="4">TIGR03118 family protein</fullName>
    </recommendedName>
</protein>